<accession>A0A840TZN6</accession>
<sequence>MHRWRSTLSGVLRFFLGCSVDFYEVPLKIKLNTTVRRVRL</sequence>
<evidence type="ECO:0000313" key="1">
    <source>
        <dbReference type="EMBL" id="MBB5285638.1"/>
    </source>
</evidence>
<dbReference type="Proteomes" id="UP000557307">
    <property type="component" value="Unassembled WGS sequence"/>
</dbReference>
<comment type="caution">
    <text evidence="1">The sequence shown here is derived from an EMBL/GenBank/DDBJ whole genome shotgun (WGS) entry which is preliminary data.</text>
</comment>
<dbReference type="EMBL" id="JACHGF010000006">
    <property type="protein sequence ID" value="MBB5285638.1"/>
    <property type="molecule type" value="Genomic_DNA"/>
</dbReference>
<name>A0A840TZN6_9BACT</name>
<evidence type="ECO:0000313" key="2">
    <source>
        <dbReference type="Proteomes" id="UP000557307"/>
    </source>
</evidence>
<keyword evidence="2" id="KW-1185">Reference proteome</keyword>
<proteinExistence type="predicted"/>
<organism evidence="1 2">
    <name type="scientific">Rhabdobacter roseus</name>
    <dbReference type="NCBI Taxonomy" id="1655419"/>
    <lineage>
        <taxon>Bacteria</taxon>
        <taxon>Pseudomonadati</taxon>
        <taxon>Bacteroidota</taxon>
        <taxon>Cytophagia</taxon>
        <taxon>Cytophagales</taxon>
        <taxon>Cytophagaceae</taxon>
        <taxon>Rhabdobacter</taxon>
    </lineage>
</organism>
<reference evidence="1 2" key="1">
    <citation type="submission" date="2020-08" db="EMBL/GenBank/DDBJ databases">
        <title>Genomic Encyclopedia of Type Strains, Phase IV (KMG-IV): sequencing the most valuable type-strain genomes for metagenomic binning, comparative biology and taxonomic classification.</title>
        <authorList>
            <person name="Goeker M."/>
        </authorList>
    </citation>
    <scope>NUCLEOTIDE SEQUENCE [LARGE SCALE GENOMIC DNA]</scope>
    <source>
        <strain evidence="1 2">DSM 105074</strain>
    </source>
</reference>
<protein>
    <submittedName>
        <fullName evidence="1">Uncharacterized protein</fullName>
    </submittedName>
</protein>
<dbReference type="RefSeq" id="WP_281380763.1">
    <property type="nucleotide sequence ID" value="NZ_JACHGF010000006.1"/>
</dbReference>
<dbReference type="AlphaFoldDB" id="A0A840TZN6"/>
<gene>
    <name evidence="1" type="ORF">HNQ92_003798</name>
</gene>